<dbReference type="Pfam" id="PF17932">
    <property type="entry name" value="TetR_C_24"/>
    <property type="match status" value="1"/>
</dbReference>
<evidence type="ECO:0000259" key="6">
    <source>
        <dbReference type="PROSITE" id="PS50977"/>
    </source>
</evidence>
<evidence type="ECO:0000313" key="7">
    <source>
        <dbReference type="EMBL" id="GAA4696918.1"/>
    </source>
</evidence>
<keyword evidence="3" id="KW-0804">Transcription</keyword>
<evidence type="ECO:0000256" key="3">
    <source>
        <dbReference type="ARBA" id="ARBA00023163"/>
    </source>
</evidence>
<evidence type="ECO:0000256" key="2">
    <source>
        <dbReference type="ARBA" id="ARBA00023125"/>
    </source>
</evidence>
<dbReference type="InterPro" id="IPR050109">
    <property type="entry name" value="HTH-type_TetR-like_transc_reg"/>
</dbReference>
<accession>A0ABP8WZ09</accession>
<name>A0ABP8WZ09_9MICO</name>
<dbReference type="InterPro" id="IPR009057">
    <property type="entry name" value="Homeodomain-like_sf"/>
</dbReference>
<dbReference type="Gene3D" id="1.10.10.60">
    <property type="entry name" value="Homeodomain-like"/>
    <property type="match status" value="1"/>
</dbReference>
<organism evidence="7 8">
    <name type="scientific">Promicromonospora umidemergens</name>
    <dbReference type="NCBI Taxonomy" id="629679"/>
    <lineage>
        <taxon>Bacteria</taxon>
        <taxon>Bacillati</taxon>
        <taxon>Actinomycetota</taxon>
        <taxon>Actinomycetes</taxon>
        <taxon>Micrococcales</taxon>
        <taxon>Promicromonosporaceae</taxon>
        <taxon>Promicromonospora</taxon>
    </lineage>
</organism>
<feature type="DNA-binding region" description="H-T-H motif" evidence="4">
    <location>
        <begin position="43"/>
        <end position="62"/>
    </location>
</feature>
<evidence type="ECO:0000256" key="4">
    <source>
        <dbReference type="PROSITE-ProRule" id="PRU00335"/>
    </source>
</evidence>
<dbReference type="PROSITE" id="PS50977">
    <property type="entry name" value="HTH_TETR_2"/>
    <property type="match status" value="1"/>
</dbReference>
<gene>
    <name evidence="7" type="ORF">GCM10023198_16310</name>
</gene>
<reference evidence="8" key="1">
    <citation type="journal article" date="2019" name="Int. J. Syst. Evol. Microbiol.">
        <title>The Global Catalogue of Microorganisms (GCM) 10K type strain sequencing project: providing services to taxonomists for standard genome sequencing and annotation.</title>
        <authorList>
            <consortium name="The Broad Institute Genomics Platform"/>
            <consortium name="The Broad Institute Genome Sequencing Center for Infectious Disease"/>
            <person name="Wu L."/>
            <person name="Ma J."/>
        </authorList>
    </citation>
    <scope>NUCLEOTIDE SEQUENCE [LARGE SCALE GENOMIC DNA]</scope>
    <source>
        <strain evidence="8">JCM 17975</strain>
    </source>
</reference>
<protein>
    <submittedName>
        <fullName evidence="7">TetR/AcrR family transcriptional regulator</fullName>
    </submittedName>
</protein>
<dbReference type="Gene3D" id="1.10.357.10">
    <property type="entry name" value="Tetracycline Repressor, domain 2"/>
    <property type="match status" value="1"/>
</dbReference>
<dbReference type="PRINTS" id="PR00455">
    <property type="entry name" value="HTHTETR"/>
</dbReference>
<dbReference type="InterPro" id="IPR041490">
    <property type="entry name" value="KstR2_TetR_C"/>
</dbReference>
<dbReference type="InterPro" id="IPR036271">
    <property type="entry name" value="Tet_transcr_reg_TetR-rel_C_sf"/>
</dbReference>
<dbReference type="Pfam" id="PF00440">
    <property type="entry name" value="TetR_N"/>
    <property type="match status" value="1"/>
</dbReference>
<dbReference type="Proteomes" id="UP001500843">
    <property type="component" value="Unassembled WGS sequence"/>
</dbReference>
<dbReference type="SUPFAM" id="SSF48498">
    <property type="entry name" value="Tetracyclin repressor-like, C-terminal domain"/>
    <property type="match status" value="1"/>
</dbReference>
<dbReference type="SUPFAM" id="SSF46689">
    <property type="entry name" value="Homeodomain-like"/>
    <property type="match status" value="1"/>
</dbReference>
<keyword evidence="1" id="KW-0805">Transcription regulation</keyword>
<dbReference type="InterPro" id="IPR001647">
    <property type="entry name" value="HTH_TetR"/>
</dbReference>
<dbReference type="EMBL" id="BAABHM010000009">
    <property type="protein sequence ID" value="GAA4696918.1"/>
    <property type="molecule type" value="Genomic_DNA"/>
</dbReference>
<dbReference type="PANTHER" id="PTHR30055">
    <property type="entry name" value="HTH-TYPE TRANSCRIPTIONAL REGULATOR RUTR"/>
    <property type="match status" value="1"/>
</dbReference>
<dbReference type="PANTHER" id="PTHR30055:SF234">
    <property type="entry name" value="HTH-TYPE TRANSCRIPTIONAL REGULATOR BETI"/>
    <property type="match status" value="1"/>
</dbReference>
<keyword evidence="8" id="KW-1185">Reference proteome</keyword>
<feature type="domain" description="HTH tetR-type" evidence="6">
    <location>
        <begin position="20"/>
        <end position="80"/>
    </location>
</feature>
<dbReference type="RefSeq" id="WP_253874293.1">
    <property type="nucleotide sequence ID" value="NZ_BAABHM010000009.1"/>
</dbReference>
<evidence type="ECO:0000256" key="1">
    <source>
        <dbReference type="ARBA" id="ARBA00023015"/>
    </source>
</evidence>
<evidence type="ECO:0000256" key="5">
    <source>
        <dbReference type="SAM" id="MobiDB-lite"/>
    </source>
</evidence>
<sequence>MSTFGTSTAAPGRRPRGRPGHDREAVLRTAIDLFIRRGFDATSISDLAAELGVTKSAVYHHFASKEALLSAALDEALEGLSSAVEAAATATDGERSSVRLRTTVEAAVRILAGNLPAVTLLLRVRGNSDVERAAMERRRHIDERLAALVRQAAADGDLRGDVDPDIVSRLIFGMVNSLADWYRPDGPVREDALAATISSVLFEGLRPSPTGPVLA</sequence>
<proteinExistence type="predicted"/>
<feature type="region of interest" description="Disordered" evidence="5">
    <location>
        <begin position="1"/>
        <end position="21"/>
    </location>
</feature>
<keyword evidence="2 4" id="KW-0238">DNA-binding</keyword>
<comment type="caution">
    <text evidence="7">The sequence shown here is derived from an EMBL/GenBank/DDBJ whole genome shotgun (WGS) entry which is preliminary data.</text>
</comment>
<evidence type="ECO:0000313" key="8">
    <source>
        <dbReference type="Proteomes" id="UP001500843"/>
    </source>
</evidence>